<evidence type="ECO:0000256" key="6">
    <source>
        <dbReference type="ARBA" id="ARBA00022519"/>
    </source>
</evidence>
<evidence type="ECO:0000256" key="4">
    <source>
        <dbReference type="ARBA" id="ARBA00021907"/>
    </source>
</evidence>
<keyword evidence="8 14" id="KW-0812">Transmembrane</keyword>
<keyword evidence="11 12" id="KW-0131">Cell cycle</keyword>
<accession>A0ABW8NLB3</accession>
<comment type="function">
    <text evidence="12">Part of the ABC transporter FtsEX involved in cellular division.</text>
</comment>
<feature type="transmembrane region" description="Helical" evidence="14">
    <location>
        <begin position="219"/>
        <end position="239"/>
    </location>
</feature>
<proteinExistence type="inferred from homology"/>
<feature type="compositionally biased region" description="Low complexity" evidence="13">
    <location>
        <begin position="24"/>
        <end position="34"/>
    </location>
</feature>
<evidence type="ECO:0000256" key="7">
    <source>
        <dbReference type="ARBA" id="ARBA00022618"/>
    </source>
</evidence>
<sequence>MSATPDKKRGAVASSRRTAVGNQTARSAGTSSGASAQKIGIGHRVVAWLAHNQLVAVETLLTLLARPASSLLTWLVVAIALTLPGALWMSLTNVEQLSGNFQQSGRITLYLQSGTTTADGLALEQRIQQLGSVVETEYVSADQALAQFSEASGLSNALDMLSENPLPATILVEPPLGLPAEQLQRLLEQLESFQIVARAQLDMAWLERLRSILALGQRLIWVLGIMLALAILLVVGNTIRLSIAARVDEIRVIKLVGGTDAYVRRPFLYTGLWYGMVGGLLAWLMLIGCWLLLRNPVAELSSLYGSGFELQPLSASAALTLLLGAMLLGWLGAWWSVSRHLHEIEP</sequence>
<dbReference type="Pfam" id="PF02687">
    <property type="entry name" value="FtsX"/>
    <property type="match status" value="1"/>
</dbReference>
<dbReference type="PIRSF" id="PIRSF003097">
    <property type="entry name" value="FtsX"/>
    <property type="match status" value="1"/>
</dbReference>
<evidence type="ECO:0000256" key="9">
    <source>
        <dbReference type="ARBA" id="ARBA00022989"/>
    </source>
</evidence>
<keyword evidence="7 12" id="KW-0132">Cell division</keyword>
<reference evidence="17 18" key="1">
    <citation type="submission" date="2024-03" db="EMBL/GenBank/DDBJ databases">
        <title>High-quality draft genome sequence of Oceanobacter sp. wDCs-4.</title>
        <authorList>
            <person name="Dong C."/>
        </authorList>
    </citation>
    <scope>NUCLEOTIDE SEQUENCE [LARGE SCALE GENOMIC DNA]</scope>
    <source>
        <strain evidence="18">wDCs-4</strain>
    </source>
</reference>
<evidence type="ECO:0000256" key="2">
    <source>
        <dbReference type="ARBA" id="ARBA00007379"/>
    </source>
</evidence>
<dbReference type="NCBIfam" id="TIGR00439">
    <property type="entry name" value="FtsX_Gneg"/>
    <property type="match status" value="1"/>
</dbReference>
<evidence type="ECO:0000313" key="18">
    <source>
        <dbReference type="Proteomes" id="UP001620597"/>
    </source>
</evidence>
<dbReference type="PANTHER" id="PTHR47755">
    <property type="entry name" value="CELL DIVISION PROTEIN FTSX"/>
    <property type="match status" value="1"/>
</dbReference>
<keyword evidence="5 12" id="KW-1003">Cell membrane</keyword>
<dbReference type="InterPro" id="IPR047590">
    <property type="entry name" value="FtsX_proteobact-type"/>
</dbReference>
<evidence type="ECO:0000259" key="16">
    <source>
        <dbReference type="Pfam" id="PF18075"/>
    </source>
</evidence>
<evidence type="ECO:0000256" key="13">
    <source>
        <dbReference type="SAM" id="MobiDB-lite"/>
    </source>
</evidence>
<dbReference type="InterPro" id="IPR004513">
    <property type="entry name" value="FtsX"/>
</dbReference>
<feature type="domain" description="ABC3 transporter permease C-terminal" evidence="15">
    <location>
        <begin position="222"/>
        <end position="339"/>
    </location>
</feature>
<dbReference type="RefSeq" id="WP_369856302.1">
    <property type="nucleotide sequence ID" value="NZ_JBBKTX010000018.1"/>
</dbReference>
<comment type="similarity">
    <text evidence="2 12">Belongs to the ABC-4 integral membrane protein family. FtsX subfamily.</text>
</comment>
<dbReference type="Proteomes" id="UP001620597">
    <property type="component" value="Unassembled WGS sequence"/>
</dbReference>
<dbReference type="InterPro" id="IPR003838">
    <property type="entry name" value="ABC3_permease_C"/>
</dbReference>
<keyword evidence="18" id="KW-1185">Reference proteome</keyword>
<dbReference type="EMBL" id="JBBKTX010000018">
    <property type="protein sequence ID" value="MFK4753651.1"/>
    <property type="molecule type" value="Genomic_DNA"/>
</dbReference>
<gene>
    <name evidence="17" type="primary">ftsX</name>
    <name evidence="17" type="ORF">WG929_14640</name>
</gene>
<keyword evidence="9 14" id="KW-1133">Transmembrane helix</keyword>
<feature type="transmembrane region" description="Helical" evidence="14">
    <location>
        <begin position="272"/>
        <end position="293"/>
    </location>
</feature>
<dbReference type="Gene3D" id="3.30.70.3040">
    <property type="match status" value="1"/>
</dbReference>
<feature type="transmembrane region" description="Helical" evidence="14">
    <location>
        <begin position="313"/>
        <end position="337"/>
    </location>
</feature>
<evidence type="ECO:0000256" key="5">
    <source>
        <dbReference type="ARBA" id="ARBA00022475"/>
    </source>
</evidence>
<evidence type="ECO:0000256" key="8">
    <source>
        <dbReference type="ARBA" id="ARBA00022692"/>
    </source>
</evidence>
<evidence type="ECO:0000256" key="1">
    <source>
        <dbReference type="ARBA" id="ARBA00004429"/>
    </source>
</evidence>
<protein>
    <recommendedName>
        <fullName evidence="4 12">Cell division protein FtsX</fullName>
    </recommendedName>
</protein>
<evidence type="ECO:0000256" key="10">
    <source>
        <dbReference type="ARBA" id="ARBA00023136"/>
    </source>
</evidence>
<evidence type="ECO:0000256" key="11">
    <source>
        <dbReference type="ARBA" id="ARBA00023306"/>
    </source>
</evidence>
<dbReference type="Pfam" id="PF18075">
    <property type="entry name" value="FtsX_ECD"/>
    <property type="match status" value="1"/>
</dbReference>
<keyword evidence="6 12" id="KW-0997">Cell inner membrane</keyword>
<comment type="subcellular location">
    <subcellularLocation>
        <location evidence="1">Cell inner membrane</location>
        <topology evidence="1">Multi-pass membrane protein</topology>
    </subcellularLocation>
</comment>
<evidence type="ECO:0000256" key="3">
    <source>
        <dbReference type="ARBA" id="ARBA00011160"/>
    </source>
</evidence>
<organism evidence="17 18">
    <name type="scientific">Oceanobacter antarcticus</name>
    <dbReference type="NCBI Taxonomy" id="3133425"/>
    <lineage>
        <taxon>Bacteria</taxon>
        <taxon>Pseudomonadati</taxon>
        <taxon>Pseudomonadota</taxon>
        <taxon>Gammaproteobacteria</taxon>
        <taxon>Oceanospirillales</taxon>
        <taxon>Oceanospirillaceae</taxon>
        <taxon>Oceanobacter</taxon>
    </lineage>
</organism>
<feature type="domain" description="FtsX extracellular" evidence="16">
    <location>
        <begin position="107"/>
        <end position="197"/>
    </location>
</feature>
<feature type="transmembrane region" description="Helical" evidence="14">
    <location>
        <begin position="71"/>
        <end position="91"/>
    </location>
</feature>
<evidence type="ECO:0000259" key="15">
    <source>
        <dbReference type="Pfam" id="PF02687"/>
    </source>
</evidence>
<comment type="subunit">
    <text evidence="3">Forms a membrane-associated complex with FtsE.</text>
</comment>
<evidence type="ECO:0000313" key="17">
    <source>
        <dbReference type="EMBL" id="MFK4753651.1"/>
    </source>
</evidence>
<evidence type="ECO:0000256" key="14">
    <source>
        <dbReference type="SAM" id="Phobius"/>
    </source>
</evidence>
<feature type="region of interest" description="Disordered" evidence="13">
    <location>
        <begin position="1"/>
        <end position="34"/>
    </location>
</feature>
<evidence type="ECO:0000256" key="12">
    <source>
        <dbReference type="PIRNR" id="PIRNR003097"/>
    </source>
</evidence>
<name>A0ABW8NLB3_9GAMM</name>
<keyword evidence="10 12" id="KW-0472">Membrane</keyword>
<dbReference type="InterPro" id="IPR040690">
    <property type="entry name" value="FtsX_ECD"/>
</dbReference>
<comment type="caution">
    <text evidence="17">The sequence shown here is derived from an EMBL/GenBank/DDBJ whole genome shotgun (WGS) entry which is preliminary data.</text>
</comment>
<dbReference type="PANTHER" id="PTHR47755:SF1">
    <property type="entry name" value="CELL DIVISION PROTEIN FTSX"/>
    <property type="match status" value="1"/>
</dbReference>